<name>A0A7S1BDT2_9STRA</name>
<reference evidence="1" key="1">
    <citation type="submission" date="2021-01" db="EMBL/GenBank/DDBJ databases">
        <authorList>
            <person name="Corre E."/>
            <person name="Pelletier E."/>
            <person name="Niang G."/>
            <person name="Scheremetjew M."/>
            <person name="Finn R."/>
            <person name="Kale V."/>
            <person name="Holt S."/>
            <person name="Cochrane G."/>
            <person name="Meng A."/>
            <person name="Brown T."/>
            <person name="Cohen L."/>
        </authorList>
    </citation>
    <scope>NUCLEOTIDE SEQUENCE</scope>
    <source>
        <strain evidence="1">308</strain>
    </source>
</reference>
<sequence length="99" mass="11229">MPDTLQNGGRPRHEYAPCHALFSRSDPEALFGAFLAWNNSRHLLYHYGTIAFRRTPWPSILTEGRPPVDCGCRMQKISVEEMTLADEGDPSCCDSFRDL</sequence>
<evidence type="ECO:0000313" key="1">
    <source>
        <dbReference type="EMBL" id="CAD8883890.1"/>
    </source>
</evidence>
<proteinExistence type="predicted"/>
<gene>
    <name evidence="1" type="ORF">CHYS00102_LOCUS11086</name>
</gene>
<dbReference type="EMBL" id="HBFR01015191">
    <property type="protein sequence ID" value="CAD8883890.1"/>
    <property type="molecule type" value="Transcribed_RNA"/>
</dbReference>
<protein>
    <submittedName>
        <fullName evidence="1">Uncharacterized protein</fullName>
    </submittedName>
</protein>
<organism evidence="1">
    <name type="scientific">Corethron hystrix</name>
    <dbReference type="NCBI Taxonomy" id="216773"/>
    <lineage>
        <taxon>Eukaryota</taxon>
        <taxon>Sar</taxon>
        <taxon>Stramenopiles</taxon>
        <taxon>Ochrophyta</taxon>
        <taxon>Bacillariophyta</taxon>
        <taxon>Coscinodiscophyceae</taxon>
        <taxon>Corethrophycidae</taxon>
        <taxon>Corethrales</taxon>
        <taxon>Corethraceae</taxon>
        <taxon>Corethron</taxon>
    </lineage>
</organism>
<dbReference type="AlphaFoldDB" id="A0A7S1BDT2"/>
<accession>A0A7S1BDT2</accession>